<dbReference type="InterPro" id="IPR052939">
    <property type="entry name" value="23S_rRNA_MeTrnsfrase_RlmA"/>
</dbReference>
<gene>
    <name evidence="2" type="ORF">EDD78_106116</name>
</gene>
<comment type="caution">
    <text evidence="2">The sequence shown here is derived from an EMBL/GenBank/DDBJ whole genome shotgun (WGS) entry which is preliminary data.</text>
</comment>
<dbReference type="AlphaFoldDB" id="A0A9X8UJ51"/>
<feature type="domain" description="Methyltransferase type 11" evidence="1">
    <location>
        <begin position="54"/>
        <end position="140"/>
    </location>
</feature>
<accession>A0A9X8UJ51</accession>
<dbReference type="InterPro" id="IPR013216">
    <property type="entry name" value="Methyltransf_11"/>
</dbReference>
<dbReference type="SUPFAM" id="SSF53335">
    <property type="entry name" value="S-adenosyl-L-methionine-dependent methyltransferases"/>
    <property type="match status" value="1"/>
</dbReference>
<evidence type="ECO:0000259" key="1">
    <source>
        <dbReference type="Pfam" id="PF08241"/>
    </source>
</evidence>
<keyword evidence="2" id="KW-0489">Methyltransferase</keyword>
<protein>
    <submittedName>
        <fullName evidence="2">Methyltransferase family protein</fullName>
    </submittedName>
</protein>
<keyword evidence="3" id="KW-1185">Reference proteome</keyword>
<keyword evidence="2" id="KW-0808">Transferase</keyword>
<dbReference type="GO" id="GO:0032259">
    <property type="term" value="P:methylation"/>
    <property type="evidence" value="ECO:0007669"/>
    <property type="project" value="UniProtKB-KW"/>
</dbReference>
<dbReference type="InterPro" id="IPR029063">
    <property type="entry name" value="SAM-dependent_MTases_sf"/>
</dbReference>
<proteinExistence type="predicted"/>
<organism evidence="2 3">
    <name type="scientific">Harryflintia acetispora</name>
    <dbReference type="NCBI Taxonomy" id="1849041"/>
    <lineage>
        <taxon>Bacteria</taxon>
        <taxon>Bacillati</taxon>
        <taxon>Bacillota</taxon>
        <taxon>Clostridia</taxon>
        <taxon>Eubacteriales</taxon>
        <taxon>Oscillospiraceae</taxon>
        <taxon>Harryflintia</taxon>
    </lineage>
</organism>
<dbReference type="PANTHER" id="PTHR43460:SF1">
    <property type="entry name" value="METHYLTRANSFERASE TYPE 11 DOMAIN-CONTAINING PROTEIN"/>
    <property type="match status" value="1"/>
</dbReference>
<dbReference type="GO" id="GO:0008757">
    <property type="term" value="F:S-adenosylmethionine-dependent methyltransferase activity"/>
    <property type="evidence" value="ECO:0007669"/>
    <property type="project" value="InterPro"/>
</dbReference>
<dbReference type="RefSeq" id="WP_132084616.1">
    <property type="nucleotide sequence ID" value="NZ_SLUK01000006.1"/>
</dbReference>
<name>A0A9X8UJ51_9FIRM</name>
<dbReference type="PANTHER" id="PTHR43460">
    <property type="entry name" value="METHYLTRANSFERASE"/>
    <property type="match status" value="1"/>
</dbReference>
<reference evidence="2 3" key="1">
    <citation type="submission" date="2019-03" db="EMBL/GenBank/DDBJ databases">
        <title>Genomic Encyclopedia of Type Strains, Phase IV (KMG-IV): sequencing the most valuable type-strain genomes for metagenomic binning, comparative biology and taxonomic classification.</title>
        <authorList>
            <person name="Goeker M."/>
        </authorList>
    </citation>
    <scope>NUCLEOTIDE SEQUENCE [LARGE SCALE GENOMIC DNA]</scope>
    <source>
        <strain evidence="2 3">DSM 100433</strain>
    </source>
</reference>
<evidence type="ECO:0000313" key="2">
    <source>
        <dbReference type="EMBL" id="TCL43256.1"/>
    </source>
</evidence>
<evidence type="ECO:0000313" key="3">
    <source>
        <dbReference type="Proteomes" id="UP000294682"/>
    </source>
</evidence>
<dbReference type="Proteomes" id="UP000294682">
    <property type="component" value="Unassembled WGS sequence"/>
</dbReference>
<dbReference type="Gene3D" id="3.40.50.150">
    <property type="entry name" value="Vaccinia Virus protein VP39"/>
    <property type="match status" value="1"/>
</dbReference>
<dbReference type="Pfam" id="PF08241">
    <property type="entry name" value="Methyltransf_11"/>
    <property type="match status" value="1"/>
</dbReference>
<sequence length="251" mass="28486">MNKKTYKALWKAEESHAFQGWDFSYLDGRWELSDPPWDYRALVLSLLGPHERLLDMGTGGGEFLLSLHHPYALTSVSEGYPPNVALCRRVLEPLGITVGEVSGDDCLPFAGDSFDLVINRHEAFSPAEVCRVLRRGGYFLTQQVGGQNNRDLSERLIEHFQPAFPHHTLQNNVHALEGQGFEILRAQEAFLPERFYDVGALAFYCRIIKWEFPGFSVDGCYERLLALQQQLEAGRPIEGTAHRFLILAHKK</sequence>
<dbReference type="EMBL" id="SLUK01000006">
    <property type="protein sequence ID" value="TCL43256.1"/>
    <property type="molecule type" value="Genomic_DNA"/>
</dbReference>